<evidence type="ECO:0000313" key="4">
    <source>
        <dbReference type="Proteomes" id="UP000765509"/>
    </source>
</evidence>
<dbReference type="AlphaFoldDB" id="A0A9Q3GX89"/>
<proteinExistence type="predicted"/>
<evidence type="ECO:0000256" key="1">
    <source>
        <dbReference type="SAM" id="MobiDB-lite"/>
    </source>
</evidence>
<comment type="caution">
    <text evidence="3">The sequence shown here is derived from an EMBL/GenBank/DDBJ whole genome shotgun (WGS) entry which is preliminary data.</text>
</comment>
<dbReference type="Pfam" id="PF25597">
    <property type="entry name" value="SH3_retrovirus"/>
    <property type="match status" value="1"/>
</dbReference>
<evidence type="ECO:0000313" key="3">
    <source>
        <dbReference type="EMBL" id="MBW0481870.1"/>
    </source>
</evidence>
<dbReference type="InterPro" id="IPR057670">
    <property type="entry name" value="SH3_retrovirus"/>
</dbReference>
<feature type="compositionally biased region" description="Polar residues" evidence="1">
    <location>
        <begin position="111"/>
        <end position="120"/>
    </location>
</feature>
<dbReference type="OrthoDB" id="2687355at2759"/>
<organism evidence="3 4">
    <name type="scientific">Austropuccinia psidii MF-1</name>
    <dbReference type="NCBI Taxonomy" id="1389203"/>
    <lineage>
        <taxon>Eukaryota</taxon>
        <taxon>Fungi</taxon>
        <taxon>Dikarya</taxon>
        <taxon>Basidiomycota</taxon>
        <taxon>Pucciniomycotina</taxon>
        <taxon>Pucciniomycetes</taxon>
        <taxon>Pucciniales</taxon>
        <taxon>Sphaerophragmiaceae</taxon>
        <taxon>Austropuccinia</taxon>
    </lineage>
</organism>
<feature type="compositionally biased region" description="Polar residues" evidence="1">
    <location>
        <begin position="90"/>
        <end position="103"/>
    </location>
</feature>
<reference evidence="3" key="1">
    <citation type="submission" date="2021-03" db="EMBL/GenBank/DDBJ databases">
        <title>Draft genome sequence of rust myrtle Austropuccinia psidii MF-1, a brazilian biotype.</title>
        <authorList>
            <person name="Quecine M.C."/>
            <person name="Pachon D.M.R."/>
            <person name="Bonatelli M.L."/>
            <person name="Correr F.H."/>
            <person name="Franceschini L.M."/>
            <person name="Leite T.F."/>
            <person name="Margarido G.R.A."/>
            <person name="Almeida C.A."/>
            <person name="Ferrarezi J.A."/>
            <person name="Labate C.A."/>
        </authorList>
    </citation>
    <scope>NUCLEOTIDE SEQUENCE</scope>
    <source>
        <strain evidence="3">MF-1</strain>
    </source>
</reference>
<sequence length="284" mass="31714">MDHLHPFGFPVYIHVNKANLKSKLHPHAKKGFFLGYSEGHINVCLYNFTTNKIKITHDCLFDDKSQEISSSSEEESSCLGSTSFVHINNTGSEKSIPDNSSPLVETGPPLDTNNSIPSSSFQTATEFKNKLTDDFLKPYSLEDASTLPPQNSLPIKSLPKGWVMDNVLDKAPKDISSNLNASNILQEGQQRFAKAATYFNSSTPKTYAQAMNHLQVDKWKSEIIEEISSIEENGVWKVVPLSQEANLLGSTWIFCEKEDHTGKVVRYKARLCVQVFLQTEGIDL</sequence>
<feature type="region of interest" description="Disordered" evidence="1">
    <location>
        <begin position="90"/>
        <end position="120"/>
    </location>
</feature>
<dbReference type="EMBL" id="AVOT02006547">
    <property type="protein sequence ID" value="MBW0481870.1"/>
    <property type="molecule type" value="Genomic_DNA"/>
</dbReference>
<keyword evidence="4" id="KW-1185">Reference proteome</keyword>
<dbReference type="Proteomes" id="UP000765509">
    <property type="component" value="Unassembled WGS sequence"/>
</dbReference>
<feature type="domain" description="Retroviral polymerase SH3-like" evidence="2">
    <location>
        <begin position="11"/>
        <end position="67"/>
    </location>
</feature>
<evidence type="ECO:0000259" key="2">
    <source>
        <dbReference type="Pfam" id="PF25597"/>
    </source>
</evidence>
<gene>
    <name evidence="3" type="ORF">O181_021585</name>
</gene>
<accession>A0A9Q3GX89</accession>
<protein>
    <recommendedName>
        <fullName evidence="2">Retroviral polymerase SH3-like domain-containing protein</fullName>
    </recommendedName>
</protein>
<name>A0A9Q3GX89_9BASI</name>